<evidence type="ECO:0000259" key="6">
    <source>
        <dbReference type="PROSITE" id="PS50011"/>
    </source>
</evidence>
<feature type="domain" description="Protein kinase" evidence="6">
    <location>
        <begin position="36"/>
        <end position="297"/>
    </location>
</feature>
<reference evidence="7 8" key="1">
    <citation type="submission" date="2017-10" db="EMBL/GenBank/DDBJ databases">
        <title>Extensive intraspecific genome diversity in a model arbuscular mycorrhizal fungus.</title>
        <authorList>
            <person name="Chen E.C.H."/>
            <person name="Morin E."/>
            <person name="Baudet D."/>
            <person name="Noel J."/>
            <person name="Ndikumana S."/>
            <person name="Charron P."/>
            <person name="St-Onge C."/>
            <person name="Giorgi J."/>
            <person name="Grigoriev I.V."/>
            <person name="Roux C."/>
            <person name="Martin F.M."/>
            <person name="Corradi N."/>
        </authorList>
    </citation>
    <scope>NUCLEOTIDE SEQUENCE [LARGE SCALE GENOMIC DNA]</scope>
    <source>
        <strain evidence="7 8">A1</strain>
    </source>
</reference>
<evidence type="ECO:0000256" key="2">
    <source>
        <dbReference type="ARBA" id="ARBA00022741"/>
    </source>
</evidence>
<dbReference type="SUPFAM" id="SSF56112">
    <property type="entry name" value="Protein kinase-like (PK-like)"/>
    <property type="match status" value="2"/>
</dbReference>
<dbReference type="GO" id="GO:0005524">
    <property type="term" value="F:ATP binding"/>
    <property type="evidence" value="ECO:0007669"/>
    <property type="project" value="UniProtKB-UniRule"/>
</dbReference>
<dbReference type="PANTHER" id="PTHR44329">
    <property type="entry name" value="SERINE/THREONINE-PROTEIN KINASE TNNI3K-RELATED"/>
    <property type="match status" value="1"/>
</dbReference>
<dbReference type="EMBL" id="LLXH01000040">
    <property type="protein sequence ID" value="PKC74832.1"/>
    <property type="molecule type" value="Genomic_DNA"/>
</dbReference>
<dbReference type="SMART" id="SM00671">
    <property type="entry name" value="SEL1"/>
    <property type="match status" value="11"/>
</dbReference>
<dbReference type="Pfam" id="PF08238">
    <property type="entry name" value="Sel1"/>
    <property type="match status" value="11"/>
</dbReference>
<organism evidence="7 8">
    <name type="scientific">Rhizophagus irregularis</name>
    <dbReference type="NCBI Taxonomy" id="588596"/>
    <lineage>
        <taxon>Eukaryota</taxon>
        <taxon>Fungi</taxon>
        <taxon>Fungi incertae sedis</taxon>
        <taxon>Mucoromycota</taxon>
        <taxon>Glomeromycotina</taxon>
        <taxon>Glomeromycetes</taxon>
        <taxon>Glomerales</taxon>
        <taxon>Glomeraceae</taxon>
        <taxon>Rhizophagus</taxon>
    </lineage>
</organism>
<evidence type="ECO:0000313" key="8">
    <source>
        <dbReference type="Proteomes" id="UP000232688"/>
    </source>
</evidence>
<keyword evidence="2 5" id="KW-0547">Nucleotide-binding</keyword>
<feature type="binding site" evidence="5">
    <location>
        <position position="729"/>
    </location>
    <ligand>
        <name>ATP</name>
        <dbReference type="ChEBI" id="CHEBI:30616"/>
    </ligand>
</feature>
<name>A0A2N0SGZ2_9GLOM</name>
<evidence type="ECO:0000256" key="1">
    <source>
        <dbReference type="ARBA" id="ARBA00022679"/>
    </source>
</evidence>
<comment type="caution">
    <text evidence="7">The sequence shown here is derived from an EMBL/GenBank/DDBJ whole genome shotgun (WGS) entry which is preliminary data.</text>
</comment>
<dbReference type="AlphaFoldDB" id="A0A2N0SGZ2"/>
<accession>A0A2N0SGZ2</accession>
<dbReference type="Proteomes" id="UP000232688">
    <property type="component" value="Unassembled WGS sequence"/>
</dbReference>
<evidence type="ECO:0000313" key="7">
    <source>
        <dbReference type="EMBL" id="PKC74832.1"/>
    </source>
</evidence>
<dbReference type="PROSITE" id="PS50011">
    <property type="entry name" value="PROTEIN_KINASE_DOM"/>
    <property type="match status" value="2"/>
</dbReference>
<dbReference type="Gene3D" id="1.25.40.10">
    <property type="entry name" value="Tetratricopeptide repeat domain"/>
    <property type="match status" value="3"/>
</dbReference>
<keyword evidence="4 5" id="KW-0067">ATP-binding</keyword>
<dbReference type="VEuPathDB" id="FungiDB:FUN_012315"/>
<protein>
    <submittedName>
        <fullName evidence="7">Kinase-like protein</fullName>
    </submittedName>
</protein>
<dbReference type="VEuPathDB" id="FungiDB:RhiirFUN_021897"/>
<evidence type="ECO:0000256" key="4">
    <source>
        <dbReference type="ARBA" id="ARBA00022840"/>
    </source>
</evidence>
<keyword evidence="3 7" id="KW-0418">Kinase</keyword>
<dbReference type="InterPro" id="IPR001245">
    <property type="entry name" value="Ser-Thr/Tyr_kinase_cat_dom"/>
</dbReference>
<dbReference type="InterPro" id="IPR006597">
    <property type="entry name" value="Sel1-like"/>
</dbReference>
<dbReference type="InterPro" id="IPR000719">
    <property type="entry name" value="Prot_kinase_dom"/>
</dbReference>
<evidence type="ECO:0000256" key="3">
    <source>
        <dbReference type="ARBA" id="ARBA00022777"/>
    </source>
</evidence>
<sequence>MSNNIEMQDTLNKNEWIDLIEEAIDKEYFKCYEYNFSNIQEIGSGTFGEVYRANWKNSEQYIALKSFFNLNDVTVKEIVHELKLQSKIQFHDNIIKFYGVTKFESDDLLKKYSIVMEYADSGTLKDYLKKNFNNLTWDNKYNLAYQLACGVSCLHNGGIIHRDLHSDNILVHRNTIKVLSKGIDSLSKQSKLFGIIPYIDPTRFGKREDNKNLTQIFSFNEKSDVYSVGVLLWEISSGQSPFFTKEYDLDLAMQGLREDPIPDTPDKYIKLYTDCWDGESNNRPTINQVIERLKSMMITKTTIITENYHIKSDLQLSDEQDINPTNVNTSSSINDSYHGELSQIIQNFDKMNIKEIAPTVSTSEMFNIINSSEMNLIINEIVEFIFKLNNRGKSAYDYIFDCFNDHNINSFEIYSWLLNNQNDLDSIFLLGYFNYVGIEASKNFDRAFDLFIKASKQSHILAQYYVGGCYEFGYGTVKNEKLAIEYYDKLVNKEIALGIFKISFFYEQGIGVKKNLKRAAHLYEKAANLGHNVAQSNLAIMYINEIGIDKDDYKAFNLSKQSAEGECLSGIRVLGYCYSYGIGTNINKQKAFELYQKAADLGDMYAQHNLGDMYEIGDGIEKDINKAIYWYEQSAKQGYQDAQNRAGSKKFKSNNDYKTISIKENHEMQNINEWVSWIEEAIVKEYFKFYERKHLSNIQEIGSGSFGKVHRANWKDSEQYIALKSVPVKEIVHELNLQKYIPFHDNIIKFYGIAKFESDNQDSLKRYLLVMEYADSGTLRDYLKKNFNNFTWDNKYNMVYQLACRAYMLKGSYTHSNNILVHRNTIKVADFGLSERIGSSSKQSKLFGIIPYVDPKNFNKQKNNKNLTQLSSFNEKSDVYSVGVLLWEISSGQPPFSTSEEYDFCLIMKILQGIREYPIPDTPENYIKLYTGCWDGEPDNRPTIDQVVAKTSVITENHQVKSDLQLSDEQDINSTNVNTSSSVSNSYHRELSQIIQNFDKMNTKEISANEQIINESILSEKNLSKIINEIVEFIFKLVNVGKNQYENIIDYLDSRDDIKSQEIYNCIKTRSYMCHHFVGLCCQFGYGTVKNEKLAFEYYEKLANKESSMGIFKIGYFYDVGIWVKKDLEKAAHLYEKAAELGNRSAQHNLALMYRNGEGVDRDYNKSFKLSEQSAEGECKEGINGLGYCYSNGIGTSVNKQKAFELYQKAADLGDMHAQNNHALMYKIGDGIEKDINKAIYWFEQSAKQGTNRLKNLFM</sequence>
<dbReference type="SUPFAM" id="SSF81901">
    <property type="entry name" value="HCP-like"/>
    <property type="match status" value="3"/>
</dbReference>
<gene>
    <name evidence="7" type="ORF">RhiirA1_449530</name>
</gene>
<dbReference type="Pfam" id="PF07714">
    <property type="entry name" value="PK_Tyr_Ser-Thr"/>
    <property type="match status" value="2"/>
</dbReference>
<dbReference type="PROSITE" id="PS00107">
    <property type="entry name" value="PROTEIN_KINASE_ATP"/>
    <property type="match status" value="2"/>
</dbReference>
<proteinExistence type="predicted"/>
<reference evidence="7 8" key="2">
    <citation type="submission" date="2017-10" db="EMBL/GenBank/DDBJ databases">
        <title>Genome analyses suggest a sexual origin of heterokaryosis in a supposedly ancient asexual fungus.</title>
        <authorList>
            <person name="Corradi N."/>
            <person name="Sedzielewska K."/>
            <person name="Noel J."/>
            <person name="Charron P."/>
            <person name="Farinelli L."/>
            <person name="Marton T."/>
            <person name="Kruger M."/>
            <person name="Pelin A."/>
            <person name="Brachmann A."/>
            <person name="Corradi N."/>
        </authorList>
    </citation>
    <scope>NUCLEOTIDE SEQUENCE [LARGE SCALE GENOMIC DNA]</scope>
    <source>
        <strain evidence="7 8">A1</strain>
    </source>
</reference>
<feature type="domain" description="Protein kinase" evidence="6">
    <location>
        <begin position="695"/>
        <end position="954"/>
    </location>
</feature>
<dbReference type="PANTHER" id="PTHR44329:SF288">
    <property type="entry name" value="MITOGEN-ACTIVATED PROTEIN KINASE KINASE KINASE 20"/>
    <property type="match status" value="1"/>
</dbReference>
<dbReference type="Gene3D" id="1.10.510.10">
    <property type="entry name" value="Transferase(Phosphotransferase) domain 1"/>
    <property type="match status" value="2"/>
</dbReference>
<evidence type="ECO:0000256" key="5">
    <source>
        <dbReference type="PROSITE-ProRule" id="PRU10141"/>
    </source>
</evidence>
<dbReference type="InterPro" id="IPR011009">
    <property type="entry name" value="Kinase-like_dom_sf"/>
</dbReference>
<dbReference type="InterPro" id="IPR017441">
    <property type="entry name" value="Protein_kinase_ATP_BS"/>
</dbReference>
<dbReference type="InterPro" id="IPR051681">
    <property type="entry name" value="Ser/Thr_Kinases-Pseudokinases"/>
</dbReference>
<keyword evidence="1" id="KW-0808">Transferase</keyword>
<dbReference type="VEuPathDB" id="FungiDB:RhiirA1_449530"/>
<feature type="binding site" evidence="5">
    <location>
        <position position="65"/>
    </location>
    <ligand>
        <name>ATP</name>
        <dbReference type="ChEBI" id="CHEBI:30616"/>
    </ligand>
</feature>
<dbReference type="InterPro" id="IPR011990">
    <property type="entry name" value="TPR-like_helical_dom_sf"/>
</dbReference>
<dbReference type="GO" id="GO:0004674">
    <property type="term" value="F:protein serine/threonine kinase activity"/>
    <property type="evidence" value="ECO:0007669"/>
    <property type="project" value="TreeGrafter"/>
</dbReference>